<dbReference type="EMBL" id="NKUJ01000285">
    <property type="protein sequence ID" value="RMJ08480.1"/>
    <property type="molecule type" value="Genomic_DNA"/>
</dbReference>
<comment type="caution">
    <text evidence="2">The sequence shown here is derived from an EMBL/GenBank/DDBJ whole genome shotgun (WGS) entry which is preliminary data.</text>
</comment>
<feature type="transmembrane region" description="Helical" evidence="1">
    <location>
        <begin position="149"/>
        <end position="174"/>
    </location>
</feature>
<dbReference type="Proteomes" id="UP000277212">
    <property type="component" value="Unassembled WGS sequence"/>
</dbReference>
<evidence type="ECO:0000313" key="3">
    <source>
        <dbReference type="Proteomes" id="UP000277212"/>
    </source>
</evidence>
<feature type="transmembrane region" description="Helical" evidence="1">
    <location>
        <begin position="109"/>
        <end position="129"/>
    </location>
</feature>
<reference evidence="2 3" key="1">
    <citation type="submission" date="2017-06" db="EMBL/GenBank/DDBJ databases">
        <title>Comparative genomic analysis of Ambrosia Fusariam Clade fungi.</title>
        <authorList>
            <person name="Stajich J.E."/>
            <person name="Carrillo J."/>
            <person name="Kijimoto T."/>
            <person name="Eskalen A."/>
            <person name="O'Donnell K."/>
            <person name="Kasson M."/>
        </authorList>
    </citation>
    <scope>NUCLEOTIDE SEQUENCE [LARGE SCALE GENOMIC DNA]</scope>
    <source>
        <strain evidence="2">UCR3666</strain>
    </source>
</reference>
<name>A0A3M2RT42_9HYPO</name>
<keyword evidence="3" id="KW-1185">Reference proteome</keyword>
<dbReference type="AlphaFoldDB" id="A0A3M2RT42"/>
<gene>
    <name evidence="2" type="ORF">CDV36_011901</name>
</gene>
<feature type="transmembrane region" description="Helical" evidence="1">
    <location>
        <begin position="66"/>
        <end position="88"/>
    </location>
</feature>
<feature type="transmembrane region" description="Helical" evidence="1">
    <location>
        <begin position="21"/>
        <end position="39"/>
    </location>
</feature>
<organism evidence="2 3">
    <name type="scientific">Fusarium kuroshium</name>
    <dbReference type="NCBI Taxonomy" id="2010991"/>
    <lineage>
        <taxon>Eukaryota</taxon>
        <taxon>Fungi</taxon>
        <taxon>Dikarya</taxon>
        <taxon>Ascomycota</taxon>
        <taxon>Pezizomycotina</taxon>
        <taxon>Sordariomycetes</taxon>
        <taxon>Hypocreomycetidae</taxon>
        <taxon>Hypocreales</taxon>
        <taxon>Nectriaceae</taxon>
        <taxon>Fusarium</taxon>
        <taxon>Fusarium solani species complex</taxon>
    </lineage>
</organism>
<evidence type="ECO:0000256" key="1">
    <source>
        <dbReference type="SAM" id="Phobius"/>
    </source>
</evidence>
<sequence length="214" mass="23385">MKVSRETLSVAATVAIYPARLVQLGSLVITGYAVCYLVWMHHFHYCAFYGCGRRLPDTVSVPLGEVILITASVLVTLEWMLFGTILAFKAHTGKPGLVGTSTQFACSCFSLFVYSIGLVAFTSIPTVRATWPYCYNMWSSNIYDPPEKYFCIVTQNAVTCGLIAWITTMIVALLDLVQFRKDRGVGAIRLGDDTGLPADTDAVSIQDVTVDTSA</sequence>
<evidence type="ECO:0000313" key="2">
    <source>
        <dbReference type="EMBL" id="RMJ08480.1"/>
    </source>
</evidence>
<dbReference type="OrthoDB" id="4977308at2759"/>
<keyword evidence="1" id="KW-0472">Membrane</keyword>
<proteinExistence type="predicted"/>
<accession>A0A3M2RT42</accession>
<keyword evidence="1" id="KW-0812">Transmembrane</keyword>
<keyword evidence="1" id="KW-1133">Transmembrane helix</keyword>
<protein>
    <submittedName>
        <fullName evidence="2">Uncharacterized protein</fullName>
    </submittedName>
</protein>